<accession>A0A431V9T0</accession>
<protein>
    <recommendedName>
        <fullName evidence="1">Transposase InsH N-terminal domain-containing protein</fullName>
    </recommendedName>
</protein>
<dbReference type="InterPro" id="IPR008490">
    <property type="entry name" value="Transposase_InsH_N"/>
</dbReference>
<gene>
    <name evidence="2" type="ORF">EJ903_25300</name>
</gene>
<dbReference type="EMBL" id="RXMA01000052">
    <property type="protein sequence ID" value="RTR12739.1"/>
    <property type="molecule type" value="Genomic_DNA"/>
</dbReference>
<dbReference type="Proteomes" id="UP000277007">
    <property type="component" value="Unassembled WGS sequence"/>
</dbReference>
<evidence type="ECO:0000259" key="1">
    <source>
        <dbReference type="Pfam" id="PF05598"/>
    </source>
</evidence>
<evidence type="ECO:0000313" key="3">
    <source>
        <dbReference type="Proteomes" id="UP000277007"/>
    </source>
</evidence>
<evidence type="ECO:0000313" key="2">
    <source>
        <dbReference type="EMBL" id="RTR12739.1"/>
    </source>
</evidence>
<dbReference type="AlphaFoldDB" id="A0A431V9T0"/>
<sequence length="91" mass="10005">MENHLLCFARLAHAVARRALPIPLSRYARPAYQPSSLFAALLVKKHLRLNHRGLEVLLQTSGQFRRLFGFLSVPDTSPSGGSPAAGSVPNW</sequence>
<dbReference type="Pfam" id="PF05598">
    <property type="entry name" value="DUF772"/>
    <property type="match status" value="1"/>
</dbReference>
<dbReference type="RefSeq" id="WP_126620655.1">
    <property type="nucleotide sequence ID" value="NZ_JBHUCY010000047.1"/>
</dbReference>
<feature type="domain" description="Transposase InsH N-terminal" evidence="1">
    <location>
        <begin position="26"/>
        <end position="77"/>
    </location>
</feature>
<proteinExistence type="predicted"/>
<organism evidence="2 3">
    <name type="scientific">Azospirillum griseum</name>
    <dbReference type="NCBI Taxonomy" id="2496639"/>
    <lineage>
        <taxon>Bacteria</taxon>
        <taxon>Pseudomonadati</taxon>
        <taxon>Pseudomonadota</taxon>
        <taxon>Alphaproteobacteria</taxon>
        <taxon>Rhodospirillales</taxon>
        <taxon>Azospirillaceae</taxon>
        <taxon>Azospirillum</taxon>
    </lineage>
</organism>
<name>A0A431V9T0_9PROT</name>
<reference evidence="2 3" key="1">
    <citation type="submission" date="2018-12" db="EMBL/GenBank/DDBJ databases">
        <authorList>
            <person name="Yang Y."/>
        </authorList>
    </citation>
    <scope>NUCLEOTIDE SEQUENCE [LARGE SCALE GENOMIC DNA]</scope>
    <source>
        <strain evidence="2 3">L-25-5w-1</strain>
    </source>
</reference>
<comment type="caution">
    <text evidence="2">The sequence shown here is derived from an EMBL/GenBank/DDBJ whole genome shotgun (WGS) entry which is preliminary data.</text>
</comment>
<keyword evidence="3" id="KW-1185">Reference proteome</keyword>